<dbReference type="Proteomes" id="UP000694251">
    <property type="component" value="Chromosome 12"/>
</dbReference>
<evidence type="ECO:0000256" key="1">
    <source>
        <dbReference type="SAM" id="MobiDB-lite"/>
    </source>
</evidence>
<keyword evidence="3" id="KW-1185">Reference proteome</keyword>
<accession>A0A8T1YIC4</accession>
<feature type="compositionally biased region" description="Polar residues" evidence="1">
    <location>
        <begin position="62"/>
        <end position="81"/>
    </location>
</feature>
<dbReference type="OrthoDB" id="1098176at2759"/>
<sequence length="132" mass="13724">MAAMFLAKRGGINIYRASSLQRDYNDDGARSVAHGVNTITNSRYFTSHGNNGGEKSKEEAMGTTTDGKAPNVTLSHASNTAKEGLKRATDAAIEKSGGASKTKSVENDEGDDQENVAVGDDGTVKGQNQSGG</sequence>
<dbReference type="EMBL" id="JAEFBJ010000012">
    <property type="protein sequence ID" value="KAG7545961.1"/>
    <property type="molecule type" value="Genomic_DNA"/>
</dbReference>
<reference evidence="2 3" key="1">
    <citation type="submission" date="2020-12" db="EMBL/GenBank/DDBJ databases">
        <title>Concerted genomic and epigenomic changes stabilize Arabidopsis allopolyploids.</title>
        <authorList>
            <person name="Chen Z."/>
        </authorList>
    </citation>
    <scope>NUCLEOTIDE SEQUENCE [LARGE SCALE GENOMIC DNA]</scope>
    <source>
        <strain evidence="2">As9502</strain>
        <tissue evidence="2">Leaf</tissue>
    </source>
</reference>
<proteinExistence type="predicted"/>
<organism evidence="2 3">
    <name type="scientific">Arabidopsis suecica</name>
    <name type="common">Swedish thale-cress</name>
    <name type="synonym">Cardaminopsis suecica</name>
    <dbReference type="NCBI Taxonomy" id="45249"/>
    <lineage>
        <taxon>Eukaryota</taxon>
        <taxon>Viridiplantae</taxon>
        <taxon>Streptophyta</taxon>
        <taxon>Embryophyta</taxon>
        <taxon>Tracheophyta</taxon>
        <taxon>Spermatophyta</taxon>
        <taxon>Magnoliopsida</taxon>
        <taxon>eudicotyledons</taxon>
        <taxon>Gunneridae</taxon>
        <taxon>Pentapetalae</taxon>
        <taxon>rosids</taxon>
        <taxon>malvids</taxon>
        <taxon>Brassicales</taxon>
        <taxon>Brassicaceae</taxon>
        <taxon>Camelineae</taxon>
        <taxon>Arabidopsis</taxon>
    </lineage>
</organism>
<dbReference type="AlphaFoldDB" id="A0A8T1YIC4"/>
<feature type="compositionally biased region" description="Basic and acidic residues" evidence="1">
    <location>
        <begin position="83"/>
        <end position="93"/>
    </location>
</feature>
<feature type="region of interest" description="Disordered" evidence="1">
    <location>
        <begin position="42"/>
        <end position="132"/>
    </location>
</feature>
<comment type="caution">
    <text evidence="2">The sequence shown here is derived from an EMBL/GenBank/DDBJ whole genome shotgun (WGS) entry which is preliminary data.</text>
</comment>
<name>A0A8T1YIC4_ARASU</name>
<protein>
    <submittedName>
        <fullName evidence="2">Uncharacterized protein</fullName>
    </submittedName>
</protein>
<evidence type="ECO:0000313" key="3">
    <source>
        <dbReference type="Proteomes" id="UP000694251"/>
    </source>
</evidence>
<evidence type="ECO:0000313" key="2">
    <source>
        <dbReference type="EMBL" id="KAG7545961.1"/>
    </source>
</evidence>
<gene>
    <name evidence="2" type="ORF">ISN44_As12g013790</name>
</gene>